<sequence length="199" mass="21862">MKTGHNTKNLIRDAARSLFAEHGYNGVSMREIAQGVGKQPGGIYNHFPNKQAILVDLMQENLSRAHDAVIAPINNDLAPSARLEQFVRSHVLHNIANPDDIFIAYMELRSLEPDGATQILKERNDYEAALRAILRDGQTAGDFKISDPAIHARSILSMLGGVTVWFRQSGPQTPTDVVECYVQAALQSVGATYSAPPER</sequence>
<keyword evidence="2 4" id="KW-0238">DNA-binding</keyword>
<evidence type="ECO:0000256" key="4">
    <source>
        <dbReference type="PROSITE-ProRule" id="PRU00335"/>
    </source>
</evidence>
<evidence type="ECO:0000259" key="5">
    <source>
        <dbReference type="PROSITE" id="PS50977"/>
    </source>
</evidence>
<protein>
    <submittedName>
        <fullName evidence="6">HTH-type transcriptional repressor AcnR</fullName>
    </submittedName>
</protein>
<evidence type="ECO:0000256" key="1">
    <source>
        <dbReference type="ARBA" id="ARBA00023015"/>
    </source>
</evidence>
<dbReference type="PANTHER" id="PTHR30055">
    <property type="entry name" value="HTH-TYPE TRANSCRIPTIONAL REGULATOR RUTR"/>
    <property type="match status" value="1"/>
</dbReference>
<gene>
    <name evidence="6" type="primary">acnR</name>
    <name evidence="6" type="ORF">OCA8868_00100</name>
</gene>
<dbReference type="GO" id="GO:0003700">
    <property type="term" value="F:DNA-binding transcription factor activity"/>
    <property type="evidence" value="ECO:0007669"/>
    <property type="project" value="TreeGrafter"/>
</dbReference>
<dbReference type="SUPFAM" id="SSF46689">
    <property type="entry name" value="Homeodomain-like"/>
    <property type="match status" value="1"/>
</dbReference>
<feature type="domain" description="HTH tetR-type" evidence="5">
    <location>
        <begin position="5"/>
        <end position="65"/>
    </location>
</feature>
<dbReference type="RefSeq" id="WP_093994610.1">
    <property type="nucleotide sequence ID" value="NZ_FXYD01000001.1"/>
</dbReference>
<keyword evidence="1" id="KW-0805">Transcription regulation</keyword>
<dbReference type="Pfam" id="PF17932">
    <property type="entry name" value="TetR_C_24"/>
    <property type="match status" value="1"/>
</dbReference>
<dbReference type="AlphaFoldDB" id="A0A238JL39"/>
<evidence type="ECO:0000313" key="7">
    <source>
        <dbReference type="Proteomes" id="UP000203464"/>
    </source>
</evidence>
<dbReference type="PRINTS" id="PR00455">
    <property type="entry name" value="HTHTETR"/>
</dbReference>
<name>A0A238JL39_9RHOB</name>
<dbReference type="Pfam" id="PF00440">
    <property type="entry name" value="TetR_N"/>
    <property type="match status" value="1"/>
</dbReference>
<evidence type="ECO:0000256" key="2">
    <source>
        <dbReference type="ARBA" id="ARBA00023125"/>
    </source>
</evidence>
<dbReference type="InterPro" id="IPR001647">
    <property type="entry name" value="HTH_TetR"/>
</dbReference>
<dbReference type="Gene3D" id="1.10.357.10">
    <property type="entry name" value="Tetracycline Repressor, domain 2"/>
    <property type="match status" value="1"/>
</dbReference>
<proteinExistence type="predicted"/>
<dbReference type="PANTHER" id="PTHR30055:SF234">
    <property type="entry name" value="HTH-TYPE TRANSCRIPTIONAL REGULATOR BETI"/>
    <property type="match status" value="1"/>
</dbReference>
<dbReference type="InterPro" id="IPR009057">
    <property type="entry name" value="Homeodomain-like_sf"/>
</dbReference>
<dbReference type="GO" id="GO:0000976">
    <property type="term" value="F:transcription cis-regulatory region binding"/>
    <property type="evidence" value="ECO:0007669"/>
    <property type="project" value="TreeGrafter"/>
</dbReference>
<dbReference type="SUPFAM" id="SSF48498">
    <property type="entry name" value="Tetracyclin repressor-like, C-terminal domain"/>
    <property type="match status" value="1"/>
</dbReference>
<dbReference type="PROSITE" id="PS50977">
    <property type="entry name" value="HTH_TETR_2"/>
    <property type="match status" value="1"/>
</dbReference>
<dbReference type="Proteomes" id="UP000203464">
    <property type="component" value="Unassembled WGS sequence"/>
</dbReference>
<dbReference type="InterPro" id="IPR041490">
    <property type="entry name" value="KstR2_TetR_C"/>
</dbReference>
<evidence type="ECO:0000256" key="3">
    <source>
        <dbReference type="ARBA" id="ARBA00023163"/>
    </source>
</evidence>
<dbReference type="InterPro" id="IPR036271">
    <property type="entry name" value="Tet_transcr_reg_TetR-rel_C_sf"/>
</dbReference>
<evidence type="ECO:0000313" key="6">
    <source>
        <dbReference type="EMBL" id="SMX30924.1"/>
    </source>
</evidence>
<accession>A0A238JL39</accession>
<dbReference type="InterPro" id="IPR050109">
    <property type="entry name" value="HTH-type_TetR-like_transc_reg"/>
</dbReference>
<feature type="DNA-binding region" description="H-T-H motif" evidence="4">
    <location>
        <begin position="28"/>
        <end position="47"/>
    </location>
</feature>
<dbReference type="EMBL" id="FXYD01000001">
    <property type="protein sequence ID" value="SMX30924.1"/>
    <property type="molecule type" value="Genomic_DNA"/>
</dbReference>
<reference evidence="7" key="1">
    <citation type="submission" date="2017-05" db="EMBL/GenBank/DDBJ databases">
        <authorList>
            <person name="Rodrigo-Torres L."/>
            <person name="Arahal R. D."/>
            <person name="Lucena T."/>
        </authorList>
    </citation>
    <scope>NUCLEOTIDE SEQUENCE [LARGE SCALE GENOMIC DNA]</scope>
    <source>
        <strain evidence="7">CECT 8868</strain>
    </source>
</reference>
<dbReference type="OrthoDB" id="9814200at2"/>
<organism evidence="6 7">
    <name type="scientific">Octadecabacter ascidiaceicola</name>
    <dbReference type="NCBI Taxonomy" id="1655543"/>
    <lineage>
        <taxon>Bacteria</taxon>
        <taxon>Pseudomonadati</taxon>
        <taxon>Pseudomonadota</taxon>
        <taxon>Alphaproteobacteria</taxon>
        <taxon>Rhodobacterales</taxon>
        <taxon>Roseobacteraceae</taxon>
        <taxon>Octadecabacter</taxon>
    </lineage>
</organism>
<keyword evidence="3" id="KW-0804">Transcription</keyword>
<keyword evidence="7" id="KW-1185">Reference proteome</keyword>